<keyword evidence="2" id="KW-0342">GTP-binding</keyword>
<organism evidence="5 6">
    <name type="scientific">Baudoinia panamericana (strain UAMH 10762)</name>
    <name type="common">Angels' share fungus</name>
    <name type="synonym">Baudoinia compniacensis (strain UAMH 10762)</name>
    <dbReference type="NCBI Taxonomy" id="717646"/>
    <lineage>
        <taxon>Eukaryota</taxon>
        <taxon>Fungi</taxon>
        <taxon>Dikarya</taxon>
        <taxon>Ascomycota</taxon>
        <taxon>Pezizomycotina</taxon>
        <taxon>Dothideomycetes</taxon>
        <taxon>Dothideomycetidae</taxon>
        <taxon>Mycosphaerellales</taxon>
        <taxon>Teratosphaeriaceae</taxon>
        <taxon>Baudoinia</taxon>
    </lineage>
</organism>
<dbReference type="GO" id="GO:0008017">
    <property type="term" value="F:microtubule binding"/>
    <property type="evidence" value="ECO:0007669"/>
    <property type="project" value="TreeGrafter"/>
</dbReference>
<sequence>MTRSRIKHESDDSNDQVAPLATPITMRDSIYTVPNGSASINPSFAANEPASYSSNTIANEDVDMQGGPSSSGTETTGNALQELASHSRSLIQLIQALTALNIDATIPSWPKFVVVGNQSAGKSSIVEAICDITVPRDEGTCTRCPFLITTSASSSSEPAFSCRVSLHLTYAYSPKAVAGSNPTKFDHWVKLPKPEAIEFDTVYDKAQVETVLRRAQLAILSSRPDQVDSRGSSTIKDVTLQFSPNVVSIEIHGPGLPELSFYDLPGAINVVDGDDSLVPFVERLIKLYLTDEQALVLLACSADQDIENSTAFKFVRQCGAEGRCMGVLTKADLAPPSKYGLFELVLQRIKFPLAKGWFVTKQLSQDKLAAGDVTHTHARRLEQEYFAREPWSTTFSPFADRLGTLNLRTALSQYLTTHILDELPGIITRVEDRLLQIAQTLLQFPEAPASATYEVISEMHRLIDTTTHHLTGDGGRNDFRTEYKTLLKDAARRFRDARPRIMLGTPGYIRPSIPLDESDNDVPGAATPAKIRKGNNGLPVRTVSQTPTPRSSRIKKEPTMDIPKGTLTLDELRELYDRGSGSGIPDQLHPKVTEQVVLMMMGSWDTIVAYLARDIKTHVLRLLTTTVVDEVLVKRQKTQLYTQSKQVVSRLFQALWIEQEARIRYVLQCETHKPVTYASDQLRKLQAAIETKLQHDRLTNLIDEHYDRLEADGQKVPVGTDREKKRAELQSKLGGQADEYNRELGAIARLLAYYDLASARMLDTIAVHLEFGLINSLPGRLRDGLRTELRITEEQHCLQLLAEDPARERVRLSLLEEQKKLQDALGRLKAVLPTKGTVA</sequence>
<name>M2NJV3_BAUPA</name>
<gene>
    <name evidence="5" type="ORF">BAUCODRAFT_119274</name>
</gene>
<dbReference type="GO" id="GO:0005525">
    <property type="term" value="F:GTP binding"/>
    <property type="evidence" value="ECO:0007669"/>
    <property type="project" value="InterPro"/>
</dbReference>
<dbReference type="InterPro" id="IPR001401">
    <property type="entry name" value="Dynamin_GTPase"/>
</dbReference>
<proteinExistence type="predicted"/>
<dbReference type="Gene3D" id="1.20.120.1240">
    <property type="entry name" value="Dynamin, middle domain"/>
    <property type="match status" value="1"/>
</dbReference>
<dbReference type="OrthoDB" id="5061070at2759"/>
<dbReference type="GeneID" id="19107395"/>
<feature type="region of interest" description="Disordered" evidence="3">
    <location>
        <begin position="1"/>
        <end position="21"/>
    </location>
</feature>
<dbReference type="Proteomes" id="UP000011761">
    <property type="component" value="Unassembled WGS sequence"/>
</dbReference>
<dbReference type="STRING" id="717646.M2NJV3"/>
<evidence type="ECO:0000313" key="6">
    <source>
        <dbReference type="Proteomes" id="UP000011761"/>
    </source>
</evidence>
<keyword evidence="1" id="KW-0547">Nucleotide-binding</keyword>
<feature type="compositionally biased region" description="Polar residues" evidence="3">
    <location>
        <begin position="542"/>
        <end position="551"/>
    </location>
</feature>
<dbReference type="SUPFAM" id="SSF52540">
    <property type="entry name" value="P-loop containing nucleoside triphosphate hydrolases"/>
    <property type="match status" value="1"/>
</dbReference>
<dbReference type="Pfam" id="PF00350">
    <property type="entry name" value="Dynamin_N"/>
    <property type="match status" value="1"/>
</dbReference>
<dbReference type="InterPro" id="IPR045063">
    <property type="entry name" value="Dynamin_N"/>
</dbReference>
<dbReference type="RefSeq" id="XP_007673291.1">
    <property type="nucleotide sequence ID" value="XM_007675101.1"/>
</dbReference>
<dbReference type="OMA" id="IMCSMPM"/>
<dbReference type="AlphaFoldDB" id="M2NJV3"/>
<dbReference type="InterPro" id="IPR022812">
    <property type="entry name" value="Dynamin"/>
</dbReference>
<evidence type="ECO:0000256" key="1">
    <source>
        <dbReference type="ARBA" id="ARBA00022741"/>
    </source>
</evidence>
<dbReference type="Gene3D" id="3.40.50.300">
    <property type="entry name" value="P-loop containing nucleotide triphosphate hydrolases"/>
    <property type="match status" value="1"/>
</dbReference>
<feature type="domain" description="GED" evidence="4">
    <location>
        <begin position="743"/>
        <end position="836"/>
    </location>
</feature>
<dbReference type="PRINTS" id="PR00195">
    <property type="entry name" value="DYNAMIN"/>
</dbReference>
<dbReference type="InterPro" id="IPR020850">
    <property type="entry name" value="GED_dom"/>
</dbReference>
<evidence type="ECO:0000313" key="5">
    <source>
        <dbReference type="EMBL" id="EMC99704.1"/>
    </source>
</evidence>
<dbReference type="GO" id="GO:0005874">
    <property type="term" value="C:microtubule"/>
    <property type="evidence" value="ECO:0007669"/>
    <property type="project" value="TreeGrafter"/>
</dbReference>
<dbReference type="eggNOG" id="KOG0446">
    <property type="taxonomic scope" value="Eukaryota"/>
</dbReference>
<evidence type="ECO:0000256" key="3">
    <source>
        <dbReference type="SAM" id="MobiDB-lite"/>
    </source>
</evidence>
<dbReference type="Pfam" id="PF01031">
    <property type="entry name" value="Dynamin_M"/>
    <property type="match status" value="1"/>
</dbReference>
<dbReference type="GO" id="GO:0031623">
    <property type="term" value="P:receptor internalization"/>
    <property type="evidence" value="ECO:0007669"/>
    <property type="project" value="TreeGrafter"/>
</dbReference>
<dbReference type="GO" id="GO:0005886">
    <property type="term" value="C:plasma membrane"/>
    <property type="evidence" value="ECO:0007669"/>
    <property type="project" value="TreeGrafter"/>
</dbReference>
<feature type="region of interest" description="Disordered" evidence="3">
    <location>
        <begin position="528"/>
        <end position="561"/>
    </location>
</feature>
<dbReference type="PANTHER" id="PTHR11566">
    <property type="entry name" value="DYNAMIN"/>
    <property type="match status" value="1"/>
</dbReference>
<dbReference type="CDD" id="cd08771">
    <property type="entry name" value="DLP_1"/>
    <property type="match status" value="1"/>
</dbReference>
<protein>
    <recommendedName>
        <fullName evidence="4">GED domain-containing protein</fullName>
    </recommendedName>
</protein>
<dbReference type="InterPro" id="IPR027417">
    <property type="entry name" value="P-loop_NTPase"/>
</dbReference>
<dbReference type="GO" id="GO:0005737">
    <property type="term" value="C:cytoplasm"/>
    <property type="evidence" value="ECO:0007669"/>
    <property type="project" value="TreeGrafter"/>
</dbReference>
<dbReference type="InterPro" id="IPR000375">
    <property type="entry name" value="Dynamin_stalk"/>
</dbReference>
<keyword evidence="6" id="KW-1185">Reference proteome</keyword>
<dbReference type="PANTHER" id="PTHR11566:SF131">
    <property type="entry name" value="GTPASE, PUTATIVE (AFU_ORTHOLOGUE AFUA_6G07630)-RELATED"/>
    <property type="match status" value="1"/>
</dbReference>
<evidence type="ECO:0000259" key="4">
    <source>
        <dbReference type="PROSITE" id="PS51388"/>
    </source>
</evidence>
<dbReference type="PROSITE" id="PS51388">
    <property type="entry name" value="GED"/>
    <property type="match status" value="1"/>
</dbReference>
<dbReference type="GO" id="GO:0003924">
    <property type="term" value="F:GTPase activity"/>
    <property type="evidence" value="ECO:0007669"/>
    <property type="project" value="InterPro"/>
</dbReference>
<accession>M2NJV3</accession>
<dbReference type="HOGENOM" id="CLU_008964_4_1_1"/>
<evidence type="ECO:0000256" key="2">
    <source>
        <dbReference type="ARBA" id="ARBA00023134"/>
    </source>
</evidence>
<dbReference type="SMART" id="SM00053">
    <property type="entry name" value="DYNc"/>
    <property type="match status" value="1"/>
</dbReference>
<dbReference type="KEGG" id="bcom:BAUCODRAFT_119274"/>
<dbReference type="EMBL" id="KB445551">
    <property type="protein sequence ID" value="EMC99704.1"/>
    <property type="molecule type" value="Genomic_DNA"/>
</dbReference>
<reference evidence="5 6" key="1">
    <citation type="journal article" date="2012" name="PLoS Pathog.">
        <title>Diverse lifestyles and strategies of plant pathogenesis encoded in the genomes of eighteen Dothideomycetes fungi.</title>
        <authorList>
            <person name="Ohm R.A."/>
            <person name="Feau N."/>
            <person name="Henrissat B."/>
            <person name="Schoch C.L."/>
            <person name="Horwitz B.A."/>
            <person name="Barry K.W."/>
            <person name="Condon B.J."/>
            <person name="Copeland A.C."/>
            <person name="Dhillon B."/>
            <person name="Glaser F."/>
            <person name="Hesse C.N."/>
            <person name="Kosti I."/>
            <person name="LaButti K."/>
            <person name="Lindquist E.A."/>
            <person name="Lucas S."/>
            <person name="Salamov A.A."/>
            <person name="Bradshaw R.E."/>
            <person name="Ciuffetti L."/>
            <person name="Hamelin R.C."/>
            <person name="Kema G.H.J."/>
            <person name="Lawrence C."/>
            <person name="Scott J.A."/>
            <person name="Spatafora J.W."/>
            <person name="Turgeon B.G."/>
            <person name="de Wit P.J.G.M."/>
            <person name="Zhong S."/>
            <person name="Goodwin S.B."/>
            <person name="Grigoriev I.V."/>
        </authorList>
    </citation>
    <scope>NUCLEOTIDE SEQUENCE [LARGE SCALE GENOMIC DNA]</scope>
    <source>
        <strain evidence="5 6">UAMH 10762</strain>
    </source>
</reference>